<evidence type="ECO:0000313" key="4">
    <source>
        <dbReference type="Proteomes" id="UP000268623"/>
    </source>
</evidence>
<evidence type="ECO:0000256" key="1">
    <source>
        <dbReference type="ARBA" id="ARBA00022679"/>
    </source>
</evidence>
<gene>
    <name evidence="3" type="ORF">D1O30_01040</name>
</gene>
<accession>A0A3M9XNG7</accession>
<dbReference type="AlphaFoldDB" id="A0A3M9XNG7"/>
<organism evidence="3 4">
    <name type="scientific">Methylocystis hirsuta</name>
    <dbReference type="NCBI Taxonomy" id="369798"/>
    <lineage>
        <taxon>Bacteria</taxon>
        <taxon>Pseudomonadati</taxon>
        <taxon>Pseudomonadota</taxon>
        <taxon>Alphaproteobacteria</taxon>
        <taxon>Hyphomicrobiales</taxon>
        <taxon>Methylocystaceae</taxon>
        <taxon>Methylocystis</taxon>
    </lineage>
</organism>
<dbReference type="RefSeq" id="WP_123174423.1">
    <property type="nucleotide sequence ID" value="NZ_QWDD01000001.1"/>
</dbReference>
<evidence type="ECO:0000259" key="2">
    <source>
        <dbReference type="Pfam" id="PF13649"/>
    </source>
</evidence>
<comment type="caution">
    <text evidence="3">The sequence shown here is derived from an EMBL/GenBank/DDBJ whole genome shotgun (WGS) entry which is preliminary data.</text>
</comment>
<dbReference type="SUPFAM" id="SSF53335">
    <property type="entry name" value="S-adenosyl-L-methionine-dependent methyltransferases"/>
    <property type="match status" value="1"/>
</dbReference>
<dbReference type="OrthoDB" id="334416at2"/>
<evidence type="ECO:0000313" key="3">
    <source>
        <dbReference type="EMBL" id="RNJ48420.1"/>
    </source>
</evidence>
<dbReference type="Gene3D" id="3.40.50.150">
    <property type="entry name" value="Vaccinia Virus protein VP39"/>
    <property type="match status" value="1"/>
</dbReference>
<proteinExistence type="predicted"/>
<dbReference type="PANTHER" id="PTHR43861">
    <property type="entry name" value="TRANS-ACONITATE 2-METHYLTRANSFERASE-RELATED"/>
    <property type="match status" value="1"/>
</dbReference>
<dbReference type="InterPro" id="IPR029063">
    <property type="entry name" value="SAM-dependent_MTases_sf"/>
</dbReference>
<keyword evidence="3" id="KW-0489">Methyltransferase</keyword>
<keyword evidence="4" id="KW-1185">Reference proteome</keyword>
<dbReference type="CDD" id="cd02440">
    <property type="entry name" value="AdoMet_MTases"/>
    <property type="match status" value="1"/>
</dbReference>
<name>A0A3M9XNG7_9HYPH</name>
<dbReference type="PANTHER" id="PTHR43861:SF6">
    <property type="entry name" value="METHYLTRANSFERASE TYPE 11"/>
    <property type="match status" value="1"/>
</dbReference>
<dbReference type="EMBL" id="QWDD01000001">
    <property type="protein sequence ID" value="RNJ48420.1"/>
    <property type="molecule type" value="Genomic_DNA"/>
</dbReference>
<feature type="domain" description="Methyltransferase" evidence="2">
    <location>
        <begin position="63"/>
        <end position="155"/>
    </location>
</feature>
<dbReference type="GO" id="GO:0032259">
    <property type="term" value="P:methylation"/>
    <property type="evidence" value="ECO:0007669"/>
    <property type="project" value="UniProtKB-KW"/>
</dbReference>
<protein>
    <submittedName>
        <fullName evidence="3">Class I SAM-dependent methyltransferase</fullName>
    </submittedName>
</protein>
<keyword evidence="1 3" id="KW-0808">Transferase</keyword>
<dbReference type="GO" id="GO:0008168">
    <property type="term" value="F:methyltransferase activity"/>
    <property type="evidence" value="ECO:0007669"/>
    <property type="project" value="UniProtKB-KW"/>
</dbReference>
<dbReference type="Proteomes" id="UP000268623">
    <property type="component" value="Unassembled WGS sequence"/>
</dbReference>
<sequence>MGDQVEREGEKQYAEFVAQIRKHGHQRMGLMTSWAYLDDPKRLAFMMARYKFVAKMLEGADHVLEVGCGDGFGTRIVAQAVRKVTAVDFDPEFIEDARAVAGDRYPISFHRHDMVATPFPDRFSGAYSLDVLEHVDRSNEHRFISNIVASLMQDGVCVIGAPSLESQAYASRMSRLGHVNCKTQAELKDTMLRHFRNVFMFGMNDEVLHTGYAKMTHYNIALCAGPIAANS</sequence>
<reference evidence="3 4" key="1">
    <citation type="submission" date="2018-08" db="EMBL/GenBank/DDBJ databases">
        <title>Genome sequence of Methylocystis hirsuta CSC1, a methanotroph able to accumulate PHAs.</title>
        <authorList>
            <person name="Bordel S."/>
            <person name="Rodriguez E."/>
            <person name="Gancedo J."/>
            <person name="Munoz R."/>
        </authorList>
    </citation>
    <scope>NUCLEOTIDE SEQUENCE [LARGE SCALE GENOMIC DNA]</scope>
    <source>
        <strain evidence="3 4">CSC1</strain>
    </source>
</reference>
<dbReference type="Pfam" id="PF13649">
    <property type="entry name" value="Methyltransf_25"/>
    <property type="match status" value="1"/>
</dbReference>
<dbReference type="InterPro" id="IPR041698">
    <property type="entry name" value="Methyltransf_25"/>
</dbReference>